<organism evidence="1 2">
    <name type="scientific">Proteus alimentorum</name>
    <dbReference type="NCBI Taxonomy" id="1973495"/>
    <lineage>
        <taxon>Bacteria</taxon>
        <taxon>Pseudomonadati</taxon>
        <taxon>Pseudomonadota</taxon>
        <taxon>Gammaproteobacteria</taxon>
        <taxon>Enterobacterales</taxon>
        <taxon>Morganellaceae</taxon>
        <taxon>Proteus</taxon>
    </lineage>
</organism>
<dbReference type="SUPFAM" id="SSF56436">
    <property type="entry name" value="C-type lectin-like"/>
    <property type="match status" value="1"/>
</dbReference>
<proteinExistence type="predicted"/>
<keyword evidence="2" id="KW-1185">Reference proteome</keyword>
<dbReference type="InterPro" id="IPR042095">
    <property type="entry name" value="SUMF_sf"/>
</dbReference>
<dbReference type="InterPro" id="IPR016187">
    <property type="entry name" value="CTDL_fold"/>
</dbReference>
<reference evidence="1 2" key="1">
    <citation type="submission" date="2020-11" db="EMBL/GenBank/DDBJ databases">
        <title>Enhanced detection system for hospital associated transmission using whole genome sequencing surveillance.</title>
        <authorList>
            <person name="Harrison L.H."/>
            <person name="Van Tyne D."/>
            <person name="Marsh J.W."/>
            <person name="Griffith M.P."/>
            <person name="Snyder D.J."/>
            <person name="Cooper V.S."/>
            <person name="Mustapha M."/>
        </authorList>
    </citation>
    <scope>NUCLEOTIDE SEQUENCE [LARGE SCALE GENOMIC DNA]</scope>
    <source>
        <strain evidence="1 2">PR00075</strain>
    </source>
</reference>
<dbReference type="Proteomes" id="UP000614721">
    <property type="component" value="Unassembled WGS sequence"/>
</dbReference>
<dbReference type="EMBL" id="JADSJP010000006">
    <property type="protein sequence ID" value="MBG2878703.1"/>
    <property type="molecule type" value="Genomic_DNA"/>
</dbReference>
<dbReference type="RefSeq" id="WP_196566468.1">
    <property type="nucleotide sequence ID" value="NZ_JADRYY010000005.1"/>
</dbReference>
<accession>A0ABS0IRW5</accession>
<evidence type="ECO:0000313" key="2">
    <source>
        <dbReference type="Proteomes" id="UP000614721"/>
    </source>
</evidence>
<name>A0ABS0IRW5_9GAMM</name>
<comment type="caution">
    <text evidence="1">The sequence shown here is derived from an EMBL/GenBank/DDBJ whole genome shotgun (WGS) entry which is preliminary data.</text>
</comment>
<gene>
    <name evidence="1" type="ORF">I4902_05415</name>
</gene>
<protein>
    <submittedName>
        <fullName evidence="1">SUMF1/EgtB/PvdO family nonheme iron enzyme</fullName>
    </submittedName>
</protein>
<evidence type="ECO:0000313" key="1">
    <source>
        <dbReference type="EMBL" id="MBG2878703.1"/>
    </source>
</evidence>
<sequence>MFDIYSPDSLRTKVETGSAGKRTILYSAKGQPNYMYVIPRFRLNEVSDNLDNTIHPAFIVNGKVKDAFLYACYPASLHQGELLSLPNQKPASQLDLLSFQQYAQQTGKGFHLSTHAEWAALMLWCRHHNRVEDGNTDYGRSFLNPEQCANRVDGKDAGDTDFITGDPTTITSPQWSNWYHDNSLFGISDLCGNLWEWQSGMQLDAGEIQIIKDNDAVFCGDLTVTEQWHSIALSTGKLLPIKHINSAKYDAPSDYCEGNAGIPILSTSIKHYNGAPADNGYPAGLMDGDFNAIMTADNLEVPTLFKALGLYPAIDQQDHDQVYLRNYGQRSLMRGGAWYSQQAAGMRTLCLSHNARHCSTSVGGRLAWIDITS</sequence>
<dbReference type="Gene3D" id="3.90.1580.10">
    <property type="entry name" value="paralog of FGE (formylglycine-generating enzyme)"/>
    <property type="match status" value="1"/>
</dbReference>